<dbReference type="Gene3D" id="3.40.30.10">
    <property type="entry name" value="Glutaredoxin"/>
    <property type="match status" value="1"/>
</dbReference>
<evidence type="ECO:0000256" key="1">
    <source>
        <dbReference type="SAM" id="MobiDB-lite"/>
    </source>
</evidence>
<dbReference type="RefSeq" id="WP_344227957.1">
    <property type="nucleotide sequence ID" value="NZ_BAAARI010000010.1"/>
</dbReference>
<proteinExistence type="predicted"/>
<dbReference type="InterPro" id="IPR012336">
    <property type="entry name" value="Thioredoxin-like_fold"/>
</dbReference>
<sequence length="312" mass="32129">MSSDDSSNVPAPSDRREAVREKAQRVRQRHARVGRLRVAALSISGVAVVGAVVAAVVFAVSSSTSSPQLQPSGAVDGGFAVASVAGVSVLGGSVDEPAPTESSAPQGDTTPTPVPTNRSSVDIRVYVDYLAPGAKQFETANAPQLSSWVTEGAATLSYHPVAMLTAKSNGTKYSLRAAGAAACVATYSPNTVFAFNHQLLLQQPEATSDGLSDDTLADMAQAAGATDPRQVRSCIENGEFMAWAKSATDAAVAGIPGTDGLTLTSTPMIFVNGELYQGALDDPKEFAQFVLTTASDAYYRTASPSPTPTPSS</sequence>
<dbReference type="InterPro" id="IPR036249">
    <property type="entry name" value="Thioredoxin-like_sf"/>
</dbReference>
<evidence type="ECO:0000256" key="2">
    <source>
        <dbReference type="SAM" id="Phobius"/>
    </source>
</evidence>
<feature type="region of interest" description="Disordered" evidence="1">
    <location>
        <begin position="92"/>
        <end position="118"/>
    </location>
</feature>
<keyword evidence="5" id="KW-1185">Reference proteome</keyword>
<dbReference type="Pfam" id="PF13462">
    <property type="entry name" value="Thioredoxin_4"/>
    <property type="match status" value="1"/>
</dbReference>
<evidence type="ECO:0000313" key="4">
    <source>
        <dbReference type="EMBL" id="GAA2575380.1"/>
    </source>
</evidence>
<dbReference type="SUPFAM" id="SSF52833">
    <property type="entry name" value="Thioredoxin-like"/>
    <property type="match status" value="1"/>
</dbReference>
<feature type="compositionally biased region" description="Polar residues" evidence="1">
    <location>
        <begin position="1"/>
        <end position="10"/>
    </location>
</feature>
<dbReference type="Proteomes" id="UP001500274">
    <property type="component" value="Unassembled WGS sequence"/>
</dbReference>
<feature type="transmembrane region" description="Helical" evidence="2">
    <location>
        <begin position="38"/>
        <end position="60"/>
    </location>
</feature>
<keyword evidence="2" id="KW-0472">Membrane</keyword>
<feature type="region of interest" description="Disordered" evidence="1">
    <location>
        <begin position="1"/>
        <end position="28"/>
    </location>
</feature>
<name>A0ABN3PBL6_9MICO</name>
<keyword evidence="2" id="KW-1133">Transmembrane helix</keyword>
<accession>A0ABN3PBL6</accession>
<comment type="caution">
    <text evidence="4">The sequence shown here is derived from an EMBL/GenBank/DDBJ whole genome shotgun (WGS) entry which is preliminary data.</text>
</comment>
<gene>
    <name evidence="4" type="ORF">GCM10009862_13300</name>
</gene>
<keyword evidence="2" id="KW-0812">Transmembrane</keyword>
<feature type="compositionally biased region" description="Basic and acidic residues" evidence="1">
    <location>
        <begin position="13"/>
        <end position="24"/>
    </location>
</feature>
<feature type="compositionally biased region" description="Polar residues" evidence="1">
    <location>
        <begin position="100"/>
        <end position="118"/>
    </location>
</feature>
<reference evidence="4 5" key="1">
    <citation type="journal article" date="2019" name="Int. J. Syst. Evol. Microbiol.">
        <title>The Global Catalogue of Microorganisms (GCM) 10K type strain sequencing project: providing services to taxonomists for standard genome sequencing and annotation.</title>
        <authorList>
            <consortium name="The Broad Institute Genomics Platform"/>
            <consortium name="The Broad Institute Genome Sequencing Center for Infectious Disease"/>
            <person name="Wu L."/>
            <person name="Ma J."/>
        </authorList>
    </citation>
    <scope>NUCLEOTIDE SEQUENCE [LARGE SCALE GENOMIC DNA]</scope>
    <source>
        <strain evidence="4 5">JCM 16365</strain>
    </source>
</reference>
<protein>
    <recommendedName>
        <fullName evidence="3">Thioredoxin-like fold domain-containing protein</fullName>
    </recommendedName>
</protein>
<organism evidence="4 5">
    <name type="scientific">Microbacterium binotii</name>
    <dbReference type="NCBI Taxonomy" id="462710"/>
    <lineage>
        <taxon>Bacteria</taxon>
        <taxon>Bacillati</taxon>
        <taxon>Actinomycetota</taxon>
        <taxon>Actinomycetes</taxon>
        <taxon>Micrococcales</taxon>
        <taxon>Microbacteriaceae</taxon>
        <taxon>Microbacterium</taxon>
    </lineage>
</organism>
<evidence type="ECO:0000259" key="3">
    <source>
        <dbReference type="Pfam" id="PF13462"/>
    </source>
</evidence>
<feature type="domain" description="Thioredoxin-like fold" evidence="3">
    <location>
        <begin position="119"/>
        <end position="281"/>
    </location>
</feature>
<dbReference type="EMBL" id="BAAARI010000010">
    <property type="protein sequence ID" value="GAA2575380.1"/>
    <property type="molecule type" value="Genomic_DNA"/>
</dbReference>
<evidence type="ECO:0000313" key="5">
    <source>
        <dbReference type="Proteomes" id="UP001500274"/>
    </source>
</evidence>